<keyword evidence="4" id="KW-1185">Reference proteome</keyword>
<evidence type="ECO:0008006" key="5">
    <source>
        <dbReference type="Google" id="ProtNLM"/>
    </source>
</evidence>
<dbReference type="PANTHER" id="PTHR28009">
    <property type="entry name" value="PHEROMONE ALPHA FACTOR RECEPTOR"/>
    <property type="match status" value="1"/>
</dbReference>
<dbReference type="OrthoDB" id="5402633at2759"/>
<accession>A0A1E4TW52</accession>
<dbReference type="Proteomes" id="UP000094236">
    <property type="component" value="Unassembled WGS sequence"/>
</dbReference>
<sequence length="445" mass="48744">MSSSSFDPETQELSFISAYGETEITFKDIESFVSSNISLAVIYGCRVGCAGLMFLILRLLTKNRKTPVFILNELSLFFLIMHSSLYIHFLLGGFNSATYYFTSFGNLTGDDYRTSICADILQVLLIACIESSLTFQVRVVFKSPEVRKIGLLLTLTSAALGLTTLGFYFAACVRSIISLYSDVSVGVVLSNYPMYIFSASVVYSCLILVIKLGLAIRSRRYLGLKQFGTLHILFIMSSQTMIIPAVVVMVSHSTKNLAHSRLTAVSILLVTLQLPLSSMWASSANNSSNVPTITTQTPFLEKSHSGASSSAASCPTSNGGGSTLYASSIGEIEKGYTKTNMSYSLYPEKYKNMSDTENRGNSPSDDKQTPTSVQAHEIDSSSENELFSSGGSIDLEQEIKNSSWWQEAHLRSENDNQNDSTFIATTTHRLNDKSVTIQLPAAKEN</sequence>
<dbReference type="InterPro" id="IPR000366">
    <property type="entry name" value="GPCR_STE2"/>
</dbReference>
<dbReference type="CDD" id="cd14939">
    <property type="entry name" value="7tmD_STE2"/>
    <property type="match status" value="1"/>
</dbReference>
<dbReference type="EMBL" id="KV454013">
    <property type="protein sequence ID" value="ODV95992.1"/>
    <property type="molecule type" value="Genomic_DNA"/>
</dbReference>
<feature type="transmembrane region" description="Helical" evidence="2">
    <location>
        <begin position="69"/>
        <end position="91"/>
    </location>
</feature>
<evidence type="ECO:0000313" key="3">
    <source>
        <dbReference type="EMBL" id="ODV95992.1"/>
    </source>
</evidence>
<dbReference type="GO" id="GO:0038038">
    <property type="term" value="C:G protein-coupled receptor homodimeric complex"/>
    <property type="evidence" value="ECO:0007669"/>
    <property type="project" value="TreeGrafter"/>
</dbReference>
<dbReference type="GO" id="GO:0004932">
    <property type="term" value="F:mating-type factor pheromone receptor activity"/>
    <property type="evidence" value="ECO:0007669"/>
    <property type="project" value="InterPro"/>
</dbReference>
<feature type="compositionally biased region" description="Basic and acidic residues" evidence="1">
    <location>
        <begin position="352"/>
        <end position="368"/>
    </location>
</feature>
<dbReference type="Pfam" id="PF02116">
    <property type="entry name" value="STE2"/>
    <property type="match status" value="1"/>
</dbReference>
<feature type="transmembrane region" description="Helical" evidence="2">
    <location>
        <begin position="37"/>
        <end position="57"/>
    </location>
</feature>
<dbReference type="InterPro" id="IPR027458">
    <property type="entry name" value="STE2_TM1-TM2_sf"/>
</dbReference>
<dbReference type="PANTHER" id="PTHR28009:SF1">
    <property type="entry name" value="PHEROMONE ALPHA FACTOR RECEPTOR"/>
    <property type="match status" value="1"/>
</dbReference>
<dbReference type="GO" id="GO:0000750">
    <property type="term" value="P:pheromone-dependent signal transduction involved in conjugation with cellular fusion"/>
    <property type="evidence" value="ECO:0007669"/>
    <property type="project" value="TreeGrafter"/>
</dbReference>
<dbReference type="AlphaFoldDB" id="A0A1E4TW52"/>
<dbReference type="PRINTS" id="PR00250">
    <property type="entry name" value="GPCRSTE2"/>
</dbReference>
<dbReference type="STRING" id="669874.A0A1E4TW52"/>
<evidence type="ECO:0000256" key="2">
    <source>
        <dbReference type="SAM" id="Phobius"/>
    </source>
</evidence>
<feature type="transmembrane region" description="Helical" evidence="2">
    <location>
        <begin position="120"/>
        <end position="141"/>
    </location>
</feature>
<keyword evidence="2" id="KW-0472">Membrane</keyword>
<reference evidence="4" key="1">
    <citation type="submission" date="2016-05" db="EMBL/GenBank/DDBJ databases">
        <title>Comparative genomics of biotechnologically important yeasts.</title>
        <authorList>
            <consortium name="DOE Joint Genome Institute"/>
            <person name="Riley R."/>
            <person name="Haridas S."/>
            <person name="Wolfe K.H."/>
            <person name="Lopes M.R."/>
            <person name="Hittinger C.T."/>
            <person name="Goker M."/>
            <person name="Salamov A."/>
            <person name="Wisecaver J."/>
            <person name="Long T.M."/>
            <person name="Aerts A.L."/>
            <person name="Barry K."/>
            <person name="Choi C."/>
            <person name="Clum A."/>
            <person name="Coughlan A.Y."/>
            <person name="Deshpande S."/>
            <person name="Douglass A.P."/>
            <person name="Hanson S.J."/>
            <person name="Klenk H.-P."/>
            <person name="Labutti K."/>
            <person name="Lapidus A."/>
            <person name="Lindquist E."/>
            <person name="Lipzen A."/>
            <person name="Meier-Kolthoff J.P."/>
            <person name="Ohm R.A."/>
            <person name="Otillar R.P."/>
            <person name="Pangilinan J."/>
            <person name="Peng Y."/>
            <person name="Rokas A."/>
            <person name="Rosa C.A."/>
            <person name="Scheuner C."/>
            <person name="Sibirny A.A."/>
            <person name="Slot J.C."/>
            <person name="Stielow J.B."/>
            <person name="Sun H."/>
            <person name="Kurtzman C.P."/>
            <person name="Blackwell M."/>
            <person name="Grigoriev I.V."/>
            <person name="Jeffries T.W."/>
        </authorList>
    </citation>
    <scope>NUCLEOTIDE SEQUENCE [LARGE SCALE GENOMIC DNA]</scope>
    <source>
        <strain evidence="4">NRRL Y-2460</strain>
    </source>
</reference>
<dbReference type="Gene3D" id="1.10.287.920">
    <property type="entry name" value="Pheromone alpha factor receptor"/>
    <property type="match status" value="1"/>
</dbReference>
<feature type="region of interest" description="Disordered" evidence="1">
    <location>
        <begin position="352"/>
        <end position="388"/>
    </location>
</feature>
<gene>
    <name evidence="3" type="ORF">PACTADRAFT_2293</name>
</gene>
<feature type="transmembrane region" description="Helical" evidence="2">
    <location>
        <begin position="153"/>
        <end position="180"/>
    </location>
</feature>
<protein>
    <recommendedName>
        <fullName evidence="5">Pheromone alpha factor receptor</fullName>
    </recommendedName>
</protein>
<keyword evidence="2" id="KW-1133">Transmembrane helix</keyword>
<evidence type="ECO:0000256" key="1">
    <source>
        <dbReference type="SAM" id="MobiDB-lite"/>
    </source>
</evidence>
<name>A0A1E4TW52_PACTA</name>
<organism evidence="3 4">
    <name type="scientific">Pachysolen tannophilus NRRL Y-2460</name>
    <dbReference type="NCBI Taxonomy" id="669874"/>
    <lineage>
        <taxon>Eukaryota</taxon>
        <taxon>Fungi</taxon>
        <taxon>Dikarya</taxon>
        <taxon>Ascomycota</taxon>
        <taxon>Saccharomycotina</taxon>
        <taxon>Pichiomycetes</taxon>
        <taxon>Pachysolenaceae</taxon>
        <taxon>Pachysolen</taxon>
    </lineage>
</organism>
<keyword evidence="2" id="KW-0812">Transmembrane</keyword>
<proteinExistence type="predicted"/>
<feature type="transmembrane region" description="Helical" evidence="2">
    <location>
        <begin position="192"/>
        <end position="216"/>
    </location>
</feature>
<feature type="transmembrane region" description="Helical" evidence="2">
    <location>
        <begin position="228"/>
        <end position="250"/>
    </location>
</feature>
<evidence type="ECO:0000313" key="4">
    <source>
        <dbReference type="Proteomes" id="UP000094236"/>
    </source>
</evidence>